<dbReference type="Proteomes" id="UP000256297">
    <property type="component" value="Chromosome CBM2589_b"/>
</dbReference>
<evidence type="ECO:0000313" key="2">
    <source>
        <dbReference type="EMBL" id="SOY47559.1"/>
    </source>
</evidence>
<sequence>MHAMQALSQLSYSPVSDTLDGHCWILPPPPLAQRLQRRQDYIAVLTTNATYFIAFTAIHNIIPHPKEKPAWRENHAGLVLAEWTGLEPATPGVTGRYSNRLNYHSLVGCHLKLLLETTCWTSDYARLFWRPLGDSNPCTHRERVMS</sequence>
<dbReference type="AntiFam" id="ANF00014">
    <property type="entry name" value="tRNA translation"/>
</dbReference>
<dbReference type="EMBL" id="OFSP01000011">
    <property type="protein sequence ID" value="SOY47559.1"/>
    <property type="molecule type" value="Genomic_DNA"/>
</dbReference>
<proteinExistence type="predicted"/>
<gene>
    <name evidence="2" type="ORF">CBM2589_B190113</name>
</gene>
<organism evidence="2">
    <name type="scientific">Cupriavidus taiwanensis</name>
    <dbReference type="NCBI Taxonomy" id="164546"/>
    <lineage>
        <taxon>Bacteria</taxon>
        <taxon>Pseudomonadati</taxon>
        <taxon>Pseudomonadota</taxon>
        <taxon>Betaproteobacteria</taxon>
        <taxon>Burkholderiales</taxon>
        <taxon>Burkholderiaceae</taxon>
        <taxon>Cupriavidus</taxon>
    </lineage>
</organism>
<reference evidence="2" key="1">
    <citation type="submission" date="2018-01" db="EMBL/GenBank/DDBJ databases">
        <authorList>
            <person name="Clerissi C."/>
        </authorList>
    </citation>
    <scope>NUCLEOTIDE SEQUENCE</scope>
    <source>
        <strain evidence="2">Cupriavidus taiwanensis STM 3521</strain>
    </source>
</reference>
<keyword evidence="1" id="KW-0472">Membrane</keyword>
<comment type="caution">
    <text evidence="2">The sequence shown here is derived from an EMBL/GenBank/DDBJ whole genome shotgun (WGS) entry which is preliminary data.</text>
</comment>
<keyword evidence="1" id="KW-0812">Transmembrane</keyword>
<protein>
    <submittedName>
        <fullName evidence="2">Uncharacterized protein</fullName>
    </submittedName>
</protein>
<accession>A0A375BLK7</accession>
<evidence type="ECO:0000256" key="1">
    <source>
        <dbReference type="SAM" id="Phobius"/>
    </source>
</evidence>
<keyword evidence="1" id="KW-1133">Transmembrane helix</keyword>
<name>A0A375BLK7_9BURK</name>
<feature type="transmembrane region" description="Helical" evidence="1">
    <location>
        <begin position="41"/>
        <end position="62"/>
    </location>
</feature>
<dbReference type="AlphaFoldDB" id="A0A375BLK7"/>